<evidence type="ECO:0000256" key="7">
    <source>
        <dbReference type="ARBA" id="ARBA00023136"/>
    </source>
</evidence>
<dbReference type="InterPro" id="IPR038731">
    <property type="entry name" value="RgtA/B/C-like"/>
</dbReference>
<evidence type="ECO:0000256" key="2">
    <source>
        <dbReference type="ARBA" id="ARBA00022475"/>
    </source>
</evidence>
<comment type="subcellular location">
    <subcellularLocation>
        <location evidence="1">Cell membrane</location>
        <topology evidence="1">Multi-pass membrane protein</topology>
    </subcellularLocation>
</comment>
<keyword evidence="6 8" id="KW-1133">Transmembrane helix</keyword>
<keyword evidence="4" id="KW-0808">Transferase</keyword>
<dbReference type="InterPro" id="IPR050297">
    <property type="entry name" value="LipidA_mod_glycosyltrf_83"/>
</dbReference>
<feature type="transmembrane region" description="Helical" evidence="8">
    <location>
        <begin position="134"/>
        <end position="151"/>
    </location>
</feature>
<evidence type="ECO:0000256" key="5">
    <source>
        <dbReference type="ARBA" id="ARBA00022692"/>
    </source>
</evidence>
<proteinExistence type="predicted"/>
<evidence type="ECO:0000256" key="1">
    <source>
        <dbReference type="ARBA" id="ARBA00004651"/>
    </source>
</evidence>
<feature type="transmembrane region" description="Helical" evidence="8">
    <location>
        <begin position="157"/>
        <end position="175"/>
    </location>
</feature>
<evidence type="ECO:0000256" key="8">
    <source>
        <dbReference type="SAM" id="Phobius"/>
    </source>
</evidence>
<evidence type="ECO:0000313" key="11">
    <source>
        <dbReference type="Proteomes" id="UP000632339"/>
    </source>
</evidence>
<feature type="domain" description="Glycosyltransferase RgtA/B/C/D-like" evidence="9">
    <location>
        <begin position="81"/>
        <end position="246"/>
    </location>
</feature>
<feature type="transmembrane region" description="Helical" evidence="8">
    <location>
        <begin position="350"/>
        <end position="367"/>
    </location>
</feature>
<keyword evidence="3" id="KW-0328">Glycosyltransferase</keyword>
<dbReference type="EMBL" id="BMLI01000003">
    <property type="protein sequence ID" value="GGN07633.1"/>
    <property type="molecule type" value="Genomic_DNA"/>
</dbReference>
<dbReference type="PANTHER" id="PTHR33908:SF11">
    <property type="entry name" value="MEMBRANE PROTEIN"/>
    <property type="match status" value="1"/>
</dbReference>
<protein>
    <recommendedName>
        <fullName evidence="9">Glycosyltransferase RgtA/B/C/D-like domain-containing protein</fullName>
    </recommendedName>
</protein>
<dbReference type="Proteomes" id="UP000632339">
    <property type="component" value="Unassembled WGS sequence"/>
</dbReference>
<keyword evidence="11" id="KW-1185">Reference proteome</keyword>
<dbReference type="Pfam" id="PF13231">
    <property type="entry name" value="PMT_2"/>
    <property type="match status" value="1"/>
</dbReference>
<organism evidence="10 11">
    <name type="scientific">Dyadobacter beijingensis</name>
    <dbReference type="NCBI Taxonomy" id="365489"/>
    <lineage>
        <taxon>Bacteria</taxon>
        <taxon>Pseudomonadati</taxon>
        <taxon>Bacteroidota</taxon>
        <taxon>Cytophagia</taxon>
        <taxon>Cytophagales</taxon>
        <taxon>Spirosomataceae</taxon>
        <taxon>Dyadobacter</taxon>
    </lineage>
</organism>
<accession>A0ABQ2ID78</accession>
<reference evidence="11" key="1">
    <citation type="journal article" date="2019" name="Int. J. Syst. Evol. Microbiol.">
        <title>The Global Catalogue of Microorganisms (GCM) 10K type strain sequencing project: providing services to taxonomists for standard genome sequencing and annotation.</title>
        <authorList>
            <consortium name="The Broad Institute Genomics Platform"/>
            <consortium name="The Broad Institute Genome Sequencing Center for Infectious Disease"/>
            <person name="Wu L."/>
            <person name="Ma J."/>
        </authorList>
    </citation>
    <scope>NUCLEOTIDE SEQUENCE [LARGE SCALE GENOMIC DNA]</scope>
    <source>
        <strain evidence="11">CGMCC 1.6375</strain>
    </source>
</reference>
<feature type="transmembrane region" description="Helical" evidence="8">
    <location>
        <begin position="105"/>
        <end position="122"/>
    </location>
</feature>
<feature type="transmembrane region" description="Helical" evidence="8">
    <location>
        <begin position="326"/>
        <end position="344"/>
    </location>
</feature>
<evidence type="ECO:0000256" key="3">
    <source>
        <dbReference type="ARBA" id="ARBA00022676"/>
    </source>
</evidence>
<dbReference type="RefSeq" id="WP_019944580.1">
    <property type="nucleotide sequence ID" value="NZ_BMLI01000003.1"/>
</dbReference>
<gene>
    <name evidence="10" type="ORF">GCM10010967_48970</name>
</gene>
<dbReference type="PANTHER" id="PTHR33908">
    <property type="entry name" value="MANNOSYLTRANSFERASE YKCB-RELATED"/>
    <property type="match status" value="1"/>
</dbReference>
<keyword evidence="2" id="KW-1003">Cell membrane</keyword>
<comment type="caution">
    <text evidence="10">The sequence shown here is derived from an EMBL/GenBank/DDBJ whole genome shotgun (WGS) entry which is preliminary data.</text>
</comment>
<evidence type="ECO:0000256" key="4">
    <source>
        <dbReference type="ARBA" id="ARBA00022679"/>
    </source>
</evidence>
<sequence length="495" mass="55589">MNHLNAGKAAKYPPWLPWLFTLSFLLITFLPRSLDGAMFMDGTTYAAIARNMAEGQGSFWRPFFAHSFWLPYDNADYFSGHPPLQFWLQSLLFRLLGDTPAVENIYNLVILILYISLIISIWKKLFNAHHAFRAFSWLPVLCWHGMVIVWYSIPNNFLDSTMGLFSLASCYFQLVYLKKRPAMPRDIGWIVLAGIGIVLALLTKGPVGLFPMAFSVIYALTSSESRISLSIRPTVIMLGVVVAAFACLLAYTPAREFLTTYFNGQVVQALLQKREKAGTGWTAHFTLLAELLRCLYPHLFASAALYALSLGLKWRFAPNKTICDGVRLTAFVAASCIVPMLVSIKQYPHYLLPALPFIAITFALLIVRRLSALMTINNRLTIIAFIVGSLACWGAASRKLATIRPDVHVSNAKALRTLVPSAATIGICHDLFQHADIHANFQRYHHLSLTTQIGTARYVLADSACLPSFDLKRDSLIRLHGKFFLVIRRDIHTDR</sequence>
<feature type="transmembrane region" description="Helical" evidence="8">
    <location>
        <begin position="12"/>
        <end position="30"/>
    </location>
</feature>
<keyword evidence="5 8" id="KW-0812">Transmembrane</keyword>
<feature type="transmembrane region" description="Helical" evidence="8">
    <location>
        <begin position="187"/>
        <end position="203"/>
    </location>
</feature>
<evidence type="ECO:0000313" key="10">
    <source>
        <dbReference type="EMBL" id="GGN07633.1"/>
    </source>
</evidence>
<evidence type="ECO:0000259" key="9">
    <source>
        <dbReference type="Pfam" id="PF13231"/>
    </source>
</evidence>
<name>A0ABQ2ID78_9BACT</name>
<feature type="transmembrane region" description="Helical" evidence="8">
    <location>
        <begin position="234"/>
        <end position="254"/>
    </location>
</feature>
<keyword evidence="7 8" id="KW-0472">Membrane</keyword>
<evidence type="ECO:0000256" key="6">
    <source>
        <dbReference type="ARBA" id="ARBA00022989"/>
    </source>
</evidence>
<feature type="transmembrane region" description="Helical" evidence="8">
    <location>
        <begin position="379"/>
        <end position="396"/>
    </location>
</feature>